<evidence type="ECO:0000313" key="3">
    <source>
        <dbReference type="Proteomes" id="UP000230843"/>
    </source>
</evidence>
<dbReference type="Proteomes" id="UP000230843">
    <property type="component" value="Unassembled WGS sequence"/>
</dbReference>
<gene>
    <name evidence="2" type="ORF">CO137_03305</name>
</gene>
<dbReference type="InterPro" id="IPR003500">
    <property type="entry name" value="RpiB_LacA_LacB"/>
</dbReference>
<dbReference type="GO" id="GO:0016861">
    <property type="term" value="F:intramolecular oxidoreductase activity, interconverting aldoses and ketoses"/>
    <property type="evidence" value="ECO:0007669"/>
    <property type="project" value="UniProtKB-ARBA"/>
</dbReference>
<name>A0A2M7Z655_9BACT</name>
<keyword evidence="2" id="KW-0413">Isomerase</keyword>
<sequence>MEKIYLATDHAGFELKNKIKQFLIEKGFEVED</sequence>
<dbReference type="EMBL" id="PFVJ01000070">
    <property type="protein sequence ID" value="PJA89628.1"/>
    <property type="molecule type" value="Genomic_DNA"/>
</dbReference>
<organism evidence="2 3">
    <name type="scientific">Candidatus Magasanikbacteria bacterium CG_4_9_14_3_um_filter_32_9</name>
    <dbReference type="NCBI Taxonomy" id="1974644"/>
    <lineage>
        <taxon>Bacteria</taxon>
        <taxon>Candidatus Magasanikiibacteriota</taxon>
    </lineage>
</organism>
<comment type="similarity">
    <text evidence="1">Belongs to the LacAB/RpiB family.</text>
</comment>
<comment type="caution">
    <text evidence="2">The sequence shown here is derived from an EMBL/GenBank/DDBJ whole genome shotgun (WGS) entry which is preliminary data.</text>
</comment>
<evidence type="ECO:0000313" key="2">
    <source>
        <dbReference type="EMBL" id="PJA89628.1"/>
    </source>
</evidence>
<protein>
    <submittedName>
        <fullName evidence="2">Ribose-5-phosphate isomerase</fullName>
    </submittedName>
</protein>
<proteinExistence type="inferred from homology"/>
<dbReference type="Pfam" id="PF02502">
    <property type="entry name" value="LacAB_rpiB"/>
    <property type="match status" value="1"/>
</dbReference>
<reference evidence="3" key="1">
    <citation type="submission" date="2017-09" db="EMBL/GenBank/DDBJ databases">
        <title>Depth-based differentiation of microbial function through sediment-hosted aquifers and enrichment of novel symbionts in the deep terrestrial subsurface.</title>
        <authorList>
            <person name="Probst A.J."/>
            <person name="Ladd B."/>
            <person name="Jarett J.K."/>
            <person name="Geller-Mcgrath D.E."/>
            <person name="Sieber C.M.K."/>
            <person name="Emerson J.B."/>
            <person name="Anantharaman K."/>
            <person name="Thomas B.C."/>
            <person name="Malmstrom R."/>
            <person name="Stieglmeier M."/>
            <person name="Klingl A."/>
            <person name="Woyke T."/>
            <person name="Ryan C.M."/>
            <person name="Banfield J.F."/>
        </authorList>
    </citation>
    <scope>NUCLEOTIDE SEQUENCE [LARGE SCALE GENOMIC DNA]</scope>
</reference>
<dbReference type="AlphaFoldDB" id="A0A2M7Z655"/>
<dbReference type="InterPro" id="IPR036569">
    <property type="entry name" value="RpiB_LacA_LacB_sf"/>
</dbReference>
<feature type="non-terminal residue" evidence="2">
    <location>
        <position position="32"/>
    </location>
</feature>
<dbReference type="Gene3D" id="3.40.1400.10">
    <property type="entry name" value="Sugar-phosphate isomerase, RpiB/LacA/LacB"/>
    <property type="match status" value="1"/>
</dbReference>
<accession>A0A2M7Z655</accession>
<dbReference type="GO" id="GO:0005975">
    <property type="term" value="P:carbohydrate metabolic process"/>
    <property type="evidence" value="ECO:0007669"/>
    <property type="project" value="InterPro"/>
</dbReference>
<evidence type="ECO:0000256" key="1">
    <source>
        <dbReference type="ARBA" id="ARBA00008754"/>
    </source>
</evidence>
<dbReference type="SUPFAM" id="SSF89623">
    <property type="entry name" value="Ribose/Galactose isomerase RpiB/AlsB"/>
    <property type="match status" value="1"/>
</dbReference>